<dbReference type="InterPro" id="IPR015943">
    <property type="entry name" value="WD40/YVTN_repeat-like_dom_sf"/>
</dbReference>
<dbReference type="PROSITE" id="PS01209">
    <property type="entry name" value="LDLRA_1"/>
    <property type="match status" value="6"/>
</dbReference>
<evidence type="ECO:0000256" key="13">
    <source>
        <dbReference type="ARBA" id="ARBA00022583"/>
    </source>
</evidence>
<feature type="transmembrane region" description="Helical" evidence="27">
    <location>
        <begin position="2402"/>
        <end position="2422"/>
    </location>
</feature>
<evidence type="ECO:0000256" key="26">
    <source>
        <dbReference type="PROSITE-ProRule" id="PRU00461"/>
    </source>
</evidence>
<feature type="disulfide bond" evidence="25">
    <location>
        <begin position="1386"/>
        <end position="1398"/>
    </location>
</feature>
<dbReference type="CDD" id="cd00063">
    <property type="entry name" value="FN3"/>
    <property type="match status" value="2"/>
</dbReference>
<dbReference type="Pfam" id="PF00058">
    <property type="entry name" value="Ldl_recept_b"/>
    <property type="match status" value="2"/>
</dbReference>
<dbReference type="Pfam" id="PF00041">
    <property type="entry name" value="fn3"/>
    <property type="match status" value="1"/>
</dbReference>
<dbReference type="PANTHER" id="PTHR12106:SF27">
    <property type="entry name" value="SORTILIN-RELATED RECEPTOR"/>
    <property type="match status" value="1"/>
</dbReference>
<evidence type="ECO:0000256" key="16">
    <source>
        <dbReference type="ARBA" id="ARBA00022824"/>
    </source>
</evidence>
<feature type="disulfide bond" evidence="25">
    <location>
        <begin position="1164"/>
        <end position="1179"/>
    </location>
</feature>
<keyword evidence="31" id="KW-1185">Reference proteome</keyword>
<evidence type="ECO:0000256" key="11">
    <source>
        <dbReference type="ARBA" id="ARBA00022475"/>
    </source>
</evidence>
<feature type="disulfide bond" evidence="25">
    <location>
        <begin position="1549"/>
        <end position="1564"/>
    </location>
</feature>
<evidence type="ECO:0000256" key="28">
    <source>
        <dbReference type="SAM" id="SignalP"/>
    </source>
</evidence>
<keyword evidence="20" id="KW-0675">Receptor</keyword>
<feature type="disulfide bond" evidence="25">
    <location>
        <begin position="1714"/>
        <end position="1729"/>
    </location>
</feature>
<feature type="signal peptide" evidence="28">
    <location>
        <begin position="1"/>
        <end position="16"/>
    </location>
</feature>
<evidence type="ECO:0000256" key="22">
    <source>
        <dbReference type="ARBA" id="ARBA00023329"/>
    </source>
</evidence>
<feature type="disulfide bond" evidence="25">
    <location>
        <begin position="1248"/>
        <end position="1263"/>
    </location>
</feature>
<feature type="disulfide bond" evidence="25">
    <location>
        <begin position="1801"/>
        <end position="1816"/>
    </location>
</feature>
<keyword evidence="12" id="KW-0245">EGF-like domain</keyword>
<dbReference type="Gene3D" id="3.30.60.270">
    <property type="match status" value="1"/>
</dbReference>
<dbReference type="SUPFAM" id="SSF63825">
    <property type="entry name" value="YWTD domain"/>
    <property type="match status" value="1"/>
</dbReference>
<evidence type="ECO:0000259" key="29">
    <source>
        <dbReference type="PROSITE" id="PS50853"/>
    </source>
</evidence>
<proteinExistence type="inferred from homology"/>
<dbReference type="PROSITE" id="PS50068">
    <property type="entry name" value="LDLRA_2"/>
    <property type="match status" value="16"/>
</dbReference>
<keyword evidence="28" id="KW-0732">Signal</keyword>
<evidence type="ECO:0000256" key="12">
    <source>
        <dbReference type="ARBA" id="ARBA00022536"/>
    </source>
</evidence>
<dbReference type="InterPro" id="IPR013783">
    <property type="entry name" value="Ig-like_fold"/>
</dbReference>
<dbReference type="InterPro" id="IPR050310">
    <property type="entry name" value="VPS10-sortilin"/>
</dbReference>
<dbReference type="InterPro" id="IPR023415">
    <property type="entry name" value="LDLR_class-A_CS"/>
</dbReference>
<evidence type="ECO:0000256" key="15">
    <source>
        <dbReference type="ARBA" id="ARBA00022753"/>
    </source>
</evidence>
<dbReference type="Pfam" id="PF15902">
    <property type="entry name" value="Sortilin-Vps10"/>
    <property type="match status" value="1"/>
</dbReference>
<keyword evidence="27" id="KW-0812">Transmembrane</keyword>
<dbReference type="PROSITE" id="PS51120">
    <property type="entry name" value="LDLRB"/>
    <property type="match status" value="2"/>
</dbReference>
<dbReference type="PROSITE" id="PS50853">
    <property type="entry name" value="FN3"/>
    <property type="match status" value="2"/>
</dbReference>
<feature type="disulfide bond" evidence="25">
    <location>
        <begin position="1229"/>
        <end position="1241"/>
    </location>
</feature>
<feature type="disulfide bond" evidence="25">
    <location>
        <begin position="1236"/>
        <end position="1254"/>
    </location>
</feature>
<evidence type="ECO:0000256" key="23">
    <source>
        <dbReference type="ARBA" id="ARBA00029896"/>
    </source>
</evidence>
<feature type="disulfide bond" evidence="25">
    <location>
        <begin position="1081"/>
        <end position="1096"/>
    </location>
</feature>
<keyword evidence="22" id="KW-0968">Cytoplasmic vesicle</keyword>
<feature type="disulfide bond" evidence="25">
    <location>
        <begin position="1291"/>
        <end position="1309"/>
    </location>
</feature>
<keyword evidence="10" id="KW-0813">Transport</keyword>
<feature type="disulfide bond" evidence="25">
    <location>
        <begin position="1755"/>
        <end position="1770"/>
    </location>
</feature>
<feature type="repeat" description="LDL-receptor class B" evidence="26">
    <location>
        <begin position="916"/>
        <end position="960"/>
    </location>
</feature>
<dbReference type="Gene3D" id="4.10.400.10">
    <property type="entry name" value="Low-density Lipoprotein Receptor"/>
    <property type="match status" value="16"/>
</dbReference>
<evidence type="ECO:0000256" key="10">
    <source>
        <dbReference type="ARBA" id="ARBA00022448"/>
    </source>
</evidence>
<keyword evidence="21" id="KW-0325">Glycoprotein</keyword>
<evidence type="ECO:0000256" key="9">
    <source>
        <dbReference type="ARBA" id="ARBA00013467"/>
    </source>
</evidence>
<dbReference type="SMART" id="SM00192">
    <property type="entry name" value="LDLa"/>
    <property type="match status" value="16"/>
</dbReference>
<dbReference type="InterPro" id="IPR003961">
    <property type="entry name" value="FN3_dom"/>
</dbReference>
<evidence type="ECO:0000256" key="5">
    <source>
        <dbReference type="ARBA" id="ARBA00004393"/>
    </source>
</evidence>
<dbReference type="RefSeq" id="XP_050504146.1">
    <property type="nucleotide sequence ID" value="XM_050648189.1"/>
</dbReference>
<keyword evidence="17" id="KW-0333">Golgi apparatus</keyword>
<evidence type="ECO:0000313" key="31">
    <source>
        <dbReference type="Proteomes" id="UP001652700"/>
    </source>
</evidence>
<dbReference type="CDD" id="cd00112">
    <property type="entry name" value="LDLa"/>
    <property type="match status" value="16"/>
</dbReference>
<feature type="repeat" description="LDL-receptor class B" evidence="26">
    <location>
        <begin position="870"/>
        <end position="915"/>
    </location>
</feature>
<feature type="domain" description="Fibronectin type-III" evidence="29">
    <location>
        <begin position="2107"/>
        <end position="2202"/>
    </location>
</feature>
<dbReference type="Gene3D" id="2.120.10.30">
    <property type="entry name" value="TolB, C-terminal domain"/>
    <property type="match status" value="1"/>
</dbReference>
<accession>A0ABM5K1T1</accession>
<reference evidence="30" key="1">
    <citation type="submission" date="2025-05" db="UniProtKB">
        <authorList>
            <consortium name="EnsemblMetazoa"/>
        </authorList>
    </citation>
    <scope>IDENTIFICATION</scope>
</reference>
<dbReference type="SMART" id="SM00060">
    <property type="entry name" value="FN3"/>
    <property type="match status" value="6"/>
</dbReference>
<organism evidence="30 31">
    <name type="scientific">Diabrotica virgifera virgifera</name>
    <name type="common">western corn rootworm</name>
    <dbReference type="NCBI Taxonomy" id="50390"/>
    <lineage>
        <taxon>Eukaryota</taxon>
        <taxon>Metazoa</taxon>
        <taxon>Ecdysozoa</taxon>
        <taxon>Arthropoda</taxon>
        <taxon>Hexapoda</taxon>
        <taxon>Insecta</taxon>
        <taxon>Pterygota</taxon>
        <taxon>Neoptera</taxon>
        <taxon>Endopterygota</taxon>
        <taxon>Coleoptera</taxon>
        <taxon>Polyphaga</taxon>
        <taxon>Cucujiformia</taxon>
        <taxon>Chrysomeloidea</taxon>
        <taxon>Chrysomelidae</taxon>
        <taxon>Galerucinae</taxon>
        <taxon>Diabroticina</taxon>
        <taxon>Diabroticites</taxon>
        <taxon>Diabrotica</taxon>
    </lineage>
</organism>
<feature type="disulfide bond" evidence="25">
    <location>
        <begin position="1652"/>
        <end position="1667"/>
    </location>
</feature>
<evidence type="ECO:0000256" key="8">
    <source>
        <dbReference type="ARBA" id="ARBA00007041"/>
    </source>
</evidence>
<evidence type="ECO:0000256" key="14">
    <source>
        <dbReference type="ARBA" id="ARBA00022737"/>
    </source>
</evidence>
<evidence type="ECO:0000256" key="6">
    <source>
        <dbReference type="ARBA" id="ARBA00004480"/>
    </source>
</evidence>
<evidence type="ECO:0000256" key="24">
    <source>
        <dbReference type="ARBA" id="ARBA00032450"/>
    </source>
</evidence>
<feature type="disulfide bond" evidence="25">
    <location>
        <begin position="1205"/>
        <end position="1220"/>
    </location>
</feature>
<feature type="chain" id="PRO_5046057654" description="Sortilin-related receptor" evidence="28">
    <location>
        <begin position="17"/>
        <end position="2473"/>
    </location>
</feature>
<dbReference type="PANTHER" id="PTHR12106">
    <property type="entry name" value="SORTILIN RELATED"/>
    <property type="match status" value="1"/>
</dbReference>
<feature type="disulfide bond" evidence="25">
    <location>
        <begin position="1489"/>
        <end position="1501"/>
    </location>
</feature>
<dbReference type="Gene3D" id="2.10.70.80">
    <property type="match status" value="1"/>
</dbReference>
<evidence type="ECO:0000256" key="19">
    <source>
        <dbReference type="ARBA" id="ARBA00023157"/>
    </source>
</evidence>
<feature type="disulfide bond" evidence="25">
    <location>
        <begin position="1062"/>
        <end position="1074"/>
    </location>
</feature>
<dbReference type="InterPro" id="IPR031778">
    <property type="entry name" value="Sortilin_N"/>
</dbReference>
<dbReference type="Pfam" id="PF15901">
    <property type="entry name" value="Sortilin_C"/>
    <property type="match status" value="1"/>
</dbReference>
<keyword evidence="27" id="KW-1133">Transmembrane helix</keyword>
<feature type="disulfide bond" evidence="25">
    <location>
        <begin position="1120"/>
        <end position="1135"/>
    </location>
</feature>
<feature type="disulfide bond" evidence="25">
    <location>
        <begin position="1702"/>
        <end position="1720"/>
    </location>
</feature>
<evidence type="ECO:0000256" key="25">
    <source>
        <dbReference type="PROSITE-ProRule" id="PRU00124"/>
    </source>
</evidence>
<dbReference type="SMART" id="SM00135">
    <property type="entry name" value="LY"/>
    <property type="match status" value="5"/>
</dbReference>
<evidence type="ECO:0000256" key="2">
    <source>
        <dbReference type="ARBA" id="ARBA00004158"/>
    </source>
</evidence>
<dbReference type="InterPro" id="IPR002172">
    <property type="entry name" value="LDrepeatLR_classA_rpt"/>
</dbReference>
<dbReference type="InterPro" id="IPR036116">
    <property type="entry name" value="FN3_sf"/>
</dbReference>
<keyword evidence="11" id="KW-1003">Cell membrane</keyword>
<feature type="disulfide bond" evidence="25">
    <location>
        <begin position="1695"/>
        <end position="1707"/>
    </location>
</feature>
<feature type="disulfide bond" evidence="25">
    <location>
        <begin position="1592"/>
        <end position="1604"/>
    </location>
</feature>
<keyword evidence="13" id="KW-0254">Endocytosis</keyword>
<feature type="disulfide bond" evidence="25">
    <location>
        <begin position="1508"/>
        <end position="1523"/>
    </location>
</feature>
<comment type="subcellular location">
    <subcellularLocation>
        <location evidence="4">Cell membrane</location>
        <topology evidence="4">Single-pass type I membrane protein</topology>
    </subcellularLocation>
    <subcellularLocation>
        <location evidence="3">Cytoplasmic vesicle</location>
        <location evidence="3">Secretory vesicle membrane</location>
        <topology evidence="3">Single-pass type I membrane protein</topology>
    </subcellularLocation>
    <subcellularLocation>
        <location evidence="2">Early endosome membrane</location>
        <topology evidence="2">Single-pass type I membrane protein</topology>
    </subcellularLocation>
    <subcellularLocation>
        <location evidence="1">Endoplasmic reticulum membrane</location>
        <topology evidence="1">Single-pass type I membrane protein</topology>
    </subcellularLocation>
    <subcellularLocation>
        <location evidence="7">Endosome</location>
        <location evidence="7">Multivesicular body membrane</location>
        <topology evidence="7">Single-pass type I membrane protein</topology>
    </subcellularLocation>
    <subcellularLocation>
        <location evidence="5">Golgi apparatus</location>
        <location evidence="5">trans-Golgi network membrane</location>
        <topology evidence="5">Single-pass type I membrane protein</topology>
    </subcellularLocation>
    <subcellularLocation>
        <location evidence="6">Recycling endosome membrane</location>
        <topology evidence="6">Single-pass type I membrane protein</topology>
    </subcellularLocation>
</comment>
<feature type="domain" description="Fibronectin type-III" evidence="29">
    <location>
        <begin position="1922"/>
        <end position="2014"/>
    </location>
</feature>
<comment type="similarity">
    <text evidence="8">Belongs to the VPS10-related sortilin family. SORL1 subfamily.</text>
</comment>
<evidence type="ECO:0000256" key="18">
    <source>
        <dbReference type="ARBA" id="ARBA00023136"/>
    </source>
</evidence>
<dbReference type="InterPro" id="IPR011042">
    <property type="entry name" value="6-blade_b-propeller_TolB-like"/>
</dbReference>
<comment type="caution">
    <text evidence="25">Lacks conserved residue(s) required for the propagation of feature annotation.</text>
</comment>
<feature type="disulfide bond" evidence="25">
    <location>
        <begin position="1599"/>
        <end position="1617"/>
    </location>
</feature>
<keyword evidence="15" id="KW-0967">Endosome</keyword>
<evidence type="ECO:0000256" key="20">
    <source>
        <dbReference type="ARBA" id="ARBA00023170"/>
    </source>
</evidence>
<keyword evidence="16" id="KW-0256">Endoplasmic reticulum</keyword>
<evidence type="ECO:0000256" key="4">
    <source>
        <dbReference type="ARBA" id="ARBA00004251"/>
    </source>
</evidence>
<dbReference type="InterPro" id="IPR000033">
    <property type="entry name" value="LDLR_classB_rpt"/>
</dbReference>
<feature type="disulfide bond" evidence="25">
    <location>
        <begin position="1303"/>
        <end position="1318"/>
    </location>
</feature>
<feature type="disulfide bond" evidence="25">
    <location>
        <begin position="1611"/>
        <end position="1626"/>
    </location>
</feature>
<keyword evidence="18 27" id="KW-0472">Membrane</keyword>
<keyword evidence="19 25" id="KW-1015">Disulfide bond</keyword>
<dbReference type="Gene3D" id="2.130.10.10">
    <property type="entry name" value="YVTN repeat-like/Quinoprotein amine dehydrogenase"/>
    <property type="match status" value="1"/>
</dbReference>
<evidence type="ECO:0000256" key="1">
    <source>
        <dbReference type="ARBA" id="ARBA00004115"/>
    </source>
</evidence>
<feature type="disulfide bond" evidence="25">
    <location>
        <begin position="1349"/>
        <end position="1364"/>
    </location>
</feature>
<dbReference type="GeneID" id="126883019"/>
<feature type="disulfide bond" evidence="25">
    <location>
        <begin position="1393"/>
        <end position="1411"/>
    </location>
</feature>
<evidence type="ECO:0000256" key="27">
    <source>
        <dbReference type="SAM" id="Phobius"/>
    </source>
</evidence>
<name>A0ABM5K1T1_DIAVI</name>
<feature type="disulfide bond" evidence="25">
    <location>
        <begin position="1108"/>
        <end position="1126"/>
    </location>
</feature>
<evidence type="ECO:0000256" key="17">
    <source>
        <dbReference type="ARBA" id="ARBA00023034"/>
    </source>
</evidence>
<evidence type="ECO:0000313" key="30">
    <source>
        <dbReference type="EnsemblMetazoa" id="XP_050504146.1"/>
    </source>
</evidence>
<feature type="disulfide bond" evidence="25">
    <location>
        <begin position="1446"/>
        <end position="1461"/>
    </location>
</feature>
<dbReference type="InterPro" id="IPR006581">
    <property type="entry name" value="VPS10"/>
</dbReference>
<feature type="disulfide bond" evidence="25">
    <location>
        <begin position="1069"/>
        <end position="1087"/>
    </location>
</feature>
<dbReference type="SUPFAM" id="SSF57424">
    <property type="entry name" value="LDL receptor-like module"/>
    <property type="match status" value="16"/>
</dbReference>
<dbReference type="InterPro" id="IPR036055">
    <property type="entry name" value="LDL_receptor-like_sf"/>
</dbReference>
<feature type="disulfide bond" evidence="25">
    <location>
        <begin position="1405"/>
        <end position="1420"/>
    </location>
</feature>
<dbReference type="InterPro" id="IPR031777">
    <property type="entry name" value="Sortilin_C"/>
</dbReference>
<protein>
    <recommendedName>
        <fullName evidence="9">Sortilin-related receptor</fullName>
    </recommendedName>
    <alternativeName>
        <fullName evidence="23">Low-density lipoprotein receptor relative with 11 ligand-binding repeats</fullName>
    </alternativeName>
    <alternativeName>
        <fullName evidence="24">Sorting protein-related receptor containing LDLR class A repeats</fullName>
    </alternativeName>
</protein>
<dbReference type="SUPFAM" id="SSF110296">
    <property type="entry name" value="Oligoxyloglucan reducing end-specific cellobiohydrolase"/>
    <property type="match status" value="1"/>
</dbReference>
<dbReference type="Pfam" id="PF00057">
    <property type="entry name" value="Ldl_recept_a"/>
    <property type="match status" value="15"/>
</dbReference>
<dbReference type="SMART" id="SM00602">
    <property type="entry name" value="VPS10"/>
    <property type="match status" value="1"/>
</dbReference>
<dbReference type="EnsemblMetazoa" id="XM_050648189.1">
    <property type="protein sequence ID" value="XP_050504146.1"/>
    <property type="gene ID" value="LOC126883019"/>
</dbReference>
<dbReference type="InterPro" id="IPR057841">
    <property type="entry name" value="FN3_SORL1"/>
</dbReference>
<evidence type="ECO:0000256" key="7">
    <source>
        <dbReference type="ARBA" id="ARBA00004545"/>
    </source>
</evidence>
<sequence>MYLLLFIPLFTKLTIGLDIQSKTLYGNIDDIGKSSKTNILDAPSDSAPYNGEIRRKRREVESSSSGVVTKANYLYVSQKQLMVHWVGENSKVIICLARDPASIVPDVPSAVFISYDDGDTYQNKTESFNLPDGGYATLERFYSHAKLGAHFVFTDIKHNAIYVTTDYGKTFERRDLNFTPSEISFHGLNPSIFVLLDKNTTKHKLWITEDSGKSFRMVEESVKAFYWLKEANDQYRLVVQRSEPNDLSTILLSMNLFKNRESQIYISNVTDFFIKGDYLFSTKYNEKGELQLYVSYKLGAQLLCIFDSKEKFKSYFIVDVTNTKALVAAGHSNTTSHLYVSESLAGNGKEVKFTLSLEDLFVFFPSTTWQDTWLHHKSEQAFADVYKVEGLTGIYIASRVTSKPVGAHLGPQHLGSVITFDHGTTWRLIQPPALNAEGQWSGCVTRRNCSLHLSQKFNQLLPDTRSVGILSSKSAPGFIMATGVLGENLKNQYGIYISSDGGVTWRQTLRELYFFNMGDHGGILSAAKYYKTNEETRHIEYSTDEGRSWYQTEFNNEKLRLYGLMTEPGKNTTLFTIFGSLPEYHQWIIVKVDFAKVFERKCTKDDYNMWSPSHSEDIRNYIPCEMGLQVAYQRRMPLAKCLNGLDYIQLKSTVVCECDLLDFECDSGFARVGSPPRCIRDKSSSLDVYRVPAPCKPGNFYNRTKGYRKIAADSCVGGFESHYLPDIVPCPFHEEDDFLLFAQRENIFKYNLIRNNLEQLAVPNLKNAVAIDFDIADNCVYWSDLTDKNIGRRCFVNGNATEILVSDDIISVEGIAFDWISKTLYFVDSVRAKIGLIRTNTNHNGRMRRTILNSTVLTKPRGIVVHPSQGYMFWTDWFPHAPSVNRANLDGSSNMTLFGRDKVQTPNGIAIDYFANRLYWIDAGLDYIGSSDLHGDGFVKVVSNTDVVSHPFAIAVFKDNLYWDDWRLHSIFSSDKENFNGAQVILKERKSLMGLKVVQHGIQIGTNACANTTCPYICVGLPKNRAACLCPDGLTMNNGKCVCPGNLEPLANFTCPSVAPTCAPSLFMCGDGRCLPNGFRCDGDFDCIDGSDEGNCPLPNCPEGSFQCENGRCIHSSWRCDGEHDCGDRSDEKNCTDGKPIICKFYEFHCNSGAVSCIPAVWRCDGEADCTDRSDESSCSNNTCNDSQFSCGIPSNRCISKNWVCDGEKDCIDGRDEANCTLNGRNETCLDWMFQCKDQHCIPFWWKCDGNNDCEDNSDEEGCSSPPNSPIDNTTSQRPLERCNGSNEYRCATGDCILASWVCDGQADCPDETDELSCDDKLPDGSGTPNCTFGMFPCNETCYPLSLVCDGKIDCKDGYDEKNCSTIGAAHPPIDNPTSHRPNATCESNEYQCNTGNCILTAWLCDGDADCIGGEDEKKCETSVNCSRSEFKCQIYGSCIPATAVCDGLVDCRDKTDELSCDDKLPDGSGTPSYPPIDNLTSQRPNVTCESNQYQCDRGNCILASWVCDGDVDCTGGEDEKDCDTSVNCSKSEFKCQTDGRCIPATAVCDGLVDCPDKTDELSCDDKLPDGSGTPSYPPIDNLTSQRPNVTCESNQYQCDRGNCILASWVCDGDVDCTGGEDEKDCDTSVNCSRSEFKCQTDGRCIPATAVCDGLVDCPDKTDELCCDDKLPDGSGTPSYPPIDNPTSQRPNATCESNEYQCNAGNCILAAWLCDGDADCIGGEDEKNCDPSVNCSRSQFKCQTDGSCIPATAVCDGHVDCSDKTDELSCDDKFPDGFGAPNCTFGMFPCNETCYPVYLLCDGKIDCEDGYDEKNCSTKARVYQINKMEVDERFTNASTIYINWWIVRPTGLELEYQPSIKKIGDEHWRNESWIGQPYYQFTNLQPFTKYNMTVYVRIKNTHVVFPPAIYNVSSTSESIPSEPWNVSARQRNGSHILISWNKPRSPNGLIVSYELCWIYPNSAEIRLKLSGNETSHMLSQDFDNGLNYTFWVIARNRKFESKKSLPATLMFDGTSNIEGVKNIKVKEEDDTISLTWDYSKEVEGFDVRVFTDRPYPNLPPRTTSTKNITLKLAPGVNYKVGINAFKKDLVGPTSYISFRRAGNSLPEIESLQVIVLKDIGTAVKLRWDRPKYAKKLNWMYGVYYGINHQQLFESARNTTINESITITNLDSCENYVFSVGLVGPIGFGPLSGNIQQVSTSENPRAPPKRLIVEEDGNDPLQMKISWIPPCPSRQPVFYKLLITEKSTTQTYFRKADGSHANSYVFKVLHGGIYEVKVATDEPNAIYSKAVKYFAPAISPPVELRVGAINNGSYVVDWKDEDLPQNIGKYRYEVFVHDGNKLNESSAQKFIVDGPPFVYTNASAKMYTFAVRIKTSKGLNSQMSHSLSLENLNVQAPQNMTAVIVPSVLVIIALLAVVAFLVVRNKKIQNSFTRFTNSHYDTRSEAATFDDNNLEEDDSPHIRGFADDEPLVLA</sequence>
<dbReference type="Pfam" id="PF25814">
    <property type="entry name" value="fn3_SORL1"/>
    <property type="match status" value="1"/>
</dbReference>
<keyword evidence="14" id="KW-0677">Repeat</keyword>
<evidence type="ECO:0000256" key="21">
    <source>
        <dbReference type="ARBA" id="ARBA00023180"/>
    </source>
</evidence>
<dbReference type="Proteomes" id="UP001652700">
    <property type="component" value="Unplaced"/>
</dbReference>
<feature type="disulfide bond" evidence="25">
    <location>
        <begin position="1496"/>
        <end position="1514"/>
    </location>
</feature>
<evidence type="ECO:0000256" key="3">
    <source>
        <dbReference type="ARBA" id="ARBA00004212"/>
    </source>
</evidence>
<feature type="disulfide bond" evidence="25">
    <location>
        <begin position="1101"/>
        <end position="1113"/>
    </location>
</feature>
<dbReference type="PRINTS" id="PR00261">
    <property type="entry name" value="LDLRECEPTOR"/>
</dbReference>
<dbReference type="Gene3D" id="2.60.40.10">
    <property type="entry name" value="Immunoglobulins"/>
    <property type="match status" value="2"/>
</dbReference>
<dbReference type="SUPFAM" id="SSF49265">
    <property type="entry name" value="Fibronectin type III"/>
    <property type="match status" value="2"/>
</dbReference>